<comment type="subcellular location">
    <subcellularLocation>
        <location evidence="1 11">Cell membrane</location>
        <topology evidence="1 11">Multi-pass membrane protein</topology>
    </subcellularLocation>
</comment>
<evidence type="ECO:0000313" key="13">
    <source>
        <dbReference type="EMBL" id="CAI9542889.1"/>
    </source>
</evidence>
<name>A0ABN9B3K3_9NEOB</name>
<feature type="transmembrane region" description="Helical" evidence="11">
    <location>
        <begin position="187"/>
        <end position="209"/>
    </location>
</feature>
<evidence type="ECO:0000256" key="6">
    <source>
        <dbReference type="ARBA" id="ARBA00023040"/>
    </source>
</evidence>
<evidence type="ECO:0000256" key="2">
    <source>
        <dbReference type="ARBA" id="ARBA00022475"/>
    </source>
</evidence>
<dbReference type="CDD" id="cd13954">
    <property type="entry name" value="7tmA_OR"/>
    <property type="match status" value="1"/>
</dbReference>
<dbReference type="PANTHER" id="PTHR26452">
    <property type="entry name" value="OLFACTORY RECEPTOR"/>
    <property type="match status" value="1"/>
</dbReference>
<evidence type="ECO:0000256" key="7">
    <source>
        <dbReference type="ARBA" id="ARBA00023136"/>
    </source>
</evidence>
<reference evidence="13" key="1">
    <citation type="submission" date="2023-05" db="EMBL/GenBank/DDBJ databases">
        <authorList>
            <person name="Stuckert A."/>
        </authorList>
    </citation>
    <scope>NUCLEOTIDE SEQUENCE</scope>
</reference>
<keyword evidence="14" id="KW-1185">Reference proteome</keyword>
<dbReference type="InterPro" id="IPR000276">
    <property type="entry name" value="GPCR_Rhodpsn"/>
</dbReference>
<keyword evidence="3 10" id="KW-0812">Transmembrane</keyword>
<protein>
    <recommendedName>
        <fullName evidence="11">Olfactory receptor</fullName>
    </recommendedName>
</protein>
<evidence type="ECO:0000313" key="14">
    <source>
        <dbReference type="Proteomes" id="UP001162483"/>
    </source>
</evidence>
<keyword evidence="7 11" id="KW-0472">Membrane</keyword>
<dbReference type="EMBL" id="CATNWA010002444">
    <property type="protein sequence ID" value="CAI9542889.1"/>
    <property type="molecule type" value="Genomic_DNA"/>
</dbReference>
<dbReference type="Proteomes" id="UP001162483">
    <property type="component" value="Unassembled WGS sequence"/>
</dbReference>
<evidence type="ECO:0000259" key="12">
    <source>
        <dbReference type="PROSITE" id="PS50262"/>
    </source>
</evidence>
<dbReference type="InterPro" id="IPR050516">
    <property type="entry name" value="Olfactory_GPCR"/>
</dbReference>
<keyword evidence="2 11" id="KW-1003">Cell membrane</keyword>
<dbReference type="PROSITE" id="PS50262">
    <property type="entry name" value="G_PROTEIN_RECEP_F1_2"/>
    <property type="match status" value="1"/>
</dbReference>
<keyword evidence="6 10" id="KW-0297">G-protein coupled receptor</keyword>
<dbReference type="SUPFAM" id="SSF81321">
    <property type="entry name" value="Family A G protein-coupled receptor-like"/>
    <property type="match status" value="1"/>
</dbReference>
<keyword evidence="4 11" id="KW-0552">Olfaction</keyword>
<comment type="similarity">
    <text evidence="10">Belongs to the G-protein coupled receptor 1 family.</text>
</comment>
<dbReference type="InterPro" id="IPR000725">
    <property type="entry name" value="Olfact_rcpt"/>
</dbReference>
<keyword evidence="8 10" id="KW-0675">Receptor</keyword>
<feature type="transmembrane region" description="Helical" evidence="11">
    <location>
        <begin position="12"/>
        <end position="38"/>
    </location>
</feature>
<evidence type="ECO:0000256" key="9">
    <source>
        <dbReference type="ARBA" id="ARBA00023224"/>
    </source>
</evidence>
<keyword evidence="9 10" id="KW-0807">Transducer</keyword>
<comment type="caution">
    <text evidence="13">The sequence shown here is derived from an EMBL/GenBank/DDBJ whole genome shotgun (WGS) entry which is preliminary data.</text>
</comment>
<feature type="domain" description="G-protein coupled receptors family 1 profile" evidence="12">
    <location>
        <begin position="31"/>
        <end position="243"/>
    </location>
</feature>
<evidence type="ECO:0000256" key="8">
    <source>
        <dbReference type="ARBA" id="ARBA00023170"/>
    </source>
</evidence>
<feature type="transmembrane region" description="Helical" evidence="11">
    <location>
        <begin position="130"/>
        <end position="151"/>
    </location>
</feature>
<evidence type="ECO:0000256" key="5">
    <source>
        <dbReference type="ARBA" id="ARBA00022989"/>
    </source>
</evidence>
<keyword evidence="5 11" id="KW-1133">Transmembrane helix</keyword>
<feature type="transmembrane region" description="Helical" evidence="11">
    <location>
        <begin position="89"/>
        <end position="110"/>
    </location>
</feature>
<sequence>MFILLGMCDGLYLQVFCFLMFLMIYIITLSGNLLLILVVRINPTLQTPMYFFLSNLSIIDICFSSSVVPKMLINTLSKDRSISLLDCAVQMYIHLAMGACESILLAVMAYDRFVAICRPLHYNIIMNKKFCVGLASMAWIVGFLNSFILVVPTLRLPLCWSNHIDHYFCEIPPFLQMSCSDTRINVIVIYISAGIIVMCSFILTLVSYTQIISSILKIRSLQAHLAVVTIYYGTIMFMYMRPPTAHSPKHRQDCSNCLYGCNSTVESIHLQYEEYRGQGDL</sequence>
<evidence type="ECO:0000256" key="10">
    <source>
        <dbReference type="RuleBase" id="RU000688"/>
    </source>
</evidence>
<feature type="transmembrane region" description="Helical" evidence="11">
    <location>
        <begin position="50"/>
        <end position="69"/>
    </location>
</feature>
<dbReference type="Gene3D" id="1.20.1070.10">
    <property type="entry name" value="Rhodopsin 7-helix transmembrane proteins"/>
    <property type="match status" value="1"/>
</dbReference>
<gene>
    <name evidence="13" type="ORF">SPARVUS_LOCUS2161866</name>
</gene>
<proteinExistence type="inferred from homology"/>
<evidence type="ECO:0000256" key="4">
    <source>
        <dbReference type="ARBA" id="ARBA00022725"/>
    </source>
</evidence>
<dbReference type="PRINTS" id="PR00237">
    <property type="entry name" value="GPCRRHODOPSN"/>
</dbReference>
<dbReference type="PRINTS" id="PR00245">
    <property type="entry name" value="OLFACTORYR"/>
</dbReference>
<accession>A0ABN9B3K3</accession>
<dbReference type="PROSITE" id="PS00237">
    <property type="entry name" value="G_PROTEIN_RECEP_F1_1"/>
    <property type="match status" value="1"/>
</dbReference>
<keyword evidence="11" id="KW-0716">Sensory transduction</keyword>
<evidence type="ECO:0000256" key="3">
    <source>
        <dbReference type="ARBA" id="ARBA00022692"/>
    </source>
</evidence>
<evidence type="ECO:0000256" key="11">
    <source>
        <dbReference type="RuleBase" id="RU363047"/>
    </source>
</evidence>
<evidence type="ECO:0000256" key="1">
    <source>
        <dbReference type="ARBA" id="ARBA00004651"/>
    </source>
</evidence>
<feature type="transmembrane region" description="Helical" evidence="11">
    <location>
        <begin position="221"/>
        <end position="240"/>
    </location>
</feature>
<organism evidence="13 14">
    <name type="scientific">Staurois parvus</name>
    <dbReference type="NCBI Taxonomy" id="386267"/>
    <lineage>
        <taxon>Eukaryota</taxon>
        <taxon>Metazoa</taxon>
        <taxon>Chordata</taxon>
        <taxon>Craniata</taxon>
        <taxon>Vertebrata</taxon>
        <taxon>Euteleostomi</taxon>
        <taxon>Amphibia</taxon>
        <taxon>Batrachia</taxon>
        <taxon>Anura</taxon>
        <taxon>Neobatrachia</taxon>
        <taxon>Ranoidea</taxon>
        <taxon>Ranidae</taxon>
        <taxon>Staurois</taxon>
    </lineage>
</organism>
<dbReference type="Pfam" id="PF13853">
    <property type="entry name" value="7tm_4"/>
    <property type="match status" value="1"/>
</dbReference>
<dbReference type="InterPro" id="IPR017452">
    <property type="entry name" value="GPCR_Rhodpsn_7TM"/>
</dbReference>